<organism evidence="4">
    <name type="scientific">uncultured bacterium A1Q1_fos_2107</name>
    <dbReference type="NCBI Taxonomy" id="1256562"/>
    <lineage>
        <taxon>Bacteria</taxon>
        <taxon>environmental samples</taxon>
    </lineage>
</organism>
<dbReference type="AlphaFoldDB" id="L7VXX6"/>
<evidence type="ECO:0000259" key="3">
    <source>
        <dbReference type="Pfam" id="PF03061"/>
    </source>
</evidence>
<dbReference type="InterPro" id="IPR006683">
    <property type="entry name" value="Thioestr_dom"/>
</dbReference>
<evidence type="ECO:0000313" key="4">
    <source>
        <dbReference type="EMBL" id="AGC71015.1"/>
    </source>
</evidence>
<evidence type="ECO:0000256" key="1">
    <source>
        <dbReference type="ARBA" id="ARBA00022801"/>
    </source>
</evidence>
<protein>
    <recommendedName>
        <fullName evidence="3">Thioesterase domain-containing protein</fullName>
    </recommendedName>
</protein>
<name>L7VXX6_9BACT</name>
<feature type="compositionally biased region" description="Low complexity" evidence="2">
    <location>
        <begin position="157"/>
        <end position="173"/>
    </location>
</feature>
<dbReference type="CDD" id="cd03443">
    <property type="entry name" value="PaaI_thioesterase"/>
    <property type="match status" value="1"/>
</dbReference>
<dbReference type="Pfam" id="PF03061">
    <property type="entry name" value="4HBT"/>
    <property type="match status" value="1"/>
</dbReference>
<sequence length="181" mass="18777">MPEPTMPEIAEPETAGSDRSVSPPDIPLHTLLDLQVLPEVEGSTVSEVLMPVAPGAFGFTRNLHGGAIATLVDLACAIAAVRATGFDPSRESLVTSDMHLRYVGRPGTGNVIARSEVVRAGSQLIVIDCRVVDEDDHLVAVADLSMMRVSVRRPLDGPDAGAAPDAVGASSGSETAGRTVD</sequence>
<dbReference type="SUPFAM" id="SSF54637">
    <property type="entry name" value="Thioesterase/thiol ester dehydrase-isomerase"/>
    <property type="match status" value="1"/>
</dbReference>
<feature type="region of interest" description="Disordered" evidence="2">
    <location>
        <begin position="1"/>
        <end position="24"/>
    </location>
</feature>
<reference evidence="4" key="1">
    <citation type="submission" date="2012-09" db="EMBL/GenBank/DDBJ databases">
        <title>Metagenomic Characterization of a Microbial Community in Wastewater Detects High Levels of Antibiotic Resistance.</title>
        <authorList>
            <person name="Abrams M."/>
            <person name="Caldwell A."/>
            <person name="Vandaei E."/>
            <person name="Lee W."/>
            <person name="Perrott J."/>
            <person name="Khan S.Y."/>
            <person name="Ta J."/>
            <person name="Romero D."/>
            <person name="Nguyen V."/>
            <person name="Pourmand N."/>
            <person name="Ouverney C.C."/>
        </authorList>
    </citation>
    <scope>NUCLEOTIDE SEQUENCE</scope>
</reference>
<dbReference type="Gene3D" id="3.10.129.10">
    <property type="entry name" value="Hotdog Thioesterase"/>
    <property type="match status" value="1"/>
</dbReference>
<dbReference type="EMBL" id="JX649859">
    <property type="protein sequence ID" value="AGC71015.1"/>
    <property type="molecule type" value="Genomic_DNA"/>
</dbReference>
<keyword evidence="1" id="KW-0378">Hydrolase</keyword>
<feature type="domain" description="Thioesterase" evidence="3">
    <location>
        <begin position="62"/>
        <end position="140"/>
    </location>
</feature>
<proteinExistence type="predicted"/>
<dbReference type="InterPro" id="IPR003736">
    <property type="entry name" value="PAAI_dom"/>
</dbReference>
<dbReference type="GO" id="GO:0016289">
    <property type="term" value="F:acyl-CoA hydrolase activity"/>
    <property type="evidence" value="ECO:0007669"/>
    <property type="project" value="UniProtKB-ARBA"/>
</dbReference>
<accession>L7VXX6</accession>
<dbReference type="InterPro" id="IPR029069">
    <property type="entry name" value="HotDog_dom_sf"/>
</dbReference>
<feature type="region of interest" description="Disordered" evidence="2">
    <location>
        <begin position="157"/>
        <end position="181"/>
    </location>
</feature>
<dbReference type="NCBIfam" id="TIGR00369">
    <property type="entry name" value="unchar_dom_1"/>
    <property type="match status" value="1"/>
</dbReference>
<evidence type="ECO:0000256" key="2">
    <source>
        <dbReference type="SAM" id="MobiDB-lite"/>
    </source>
</evidence>